<dbReference type="Proteomes" id="UP000266426">
    <property type="component" value="Unassembled WGS sequence"/>
</dbReference>
<organism evidence="3 4">
    <name type="scientific">Candidatus Auribacter fodinae</name>
    <dbReference type="NCBI Taxonomy" id="2093366"/>
    <lineage>
        <taxon>Bacteria</taxon>
        <taxon>Pseudomonadati</taxon>
        <taxon>Candidatus Auribacterota</taxon>
        <taxon>Candidatus Auribacteria</taxon>
        <taxon>Candidatus Auribacterales</taxon>
        <taxon>Candidatus Auribacteraceae</taxon>
        <taxon>Candidatus Auribacter</taxon>
    </lineage>
</organism>
<name>A0A3A4RE09_9BACT</name>
<dbReference type="EMBL" id="QZJZ01000026">
    <property type="protein sequence ID" value="RJP60588.1"/>
    <property type="molecule type" value="Genomic_DNA"/>
</dbReference>
<feature type="transmembrane region" description="Helical" evidence="2">
    <location>
        <begin position="6"/>
        <end position="25"/>
    </location>
</feature>
<evidence type="ECO:0000256" key="2">
    <source>
        <dbReference type="SAM" id="Phobius"/>
    </source>
</evidence>
<dbReference type="AlphaFoldDB" id="A0A3A4RE09"/>
<feature type="compositionally biased region" description="Polar residues" evidence="1">
    <location>
        <begin position="115"/>
        <end position="133"/>
    </location>
</feature>
<proteinExistence type="predicted"/>
<reference evidence="3 4" key="1">
    <citation type="journal article" date="2017" name="ISME J.">
        <title>Energy and carbon metabolisms in a deep terrestrial subsurface fluid microbial community.</title>
        <authorList>
            <person name="Momper L."/>
            <person name="Jungbluth S.P."/>
            <person name="Lee M.D."/>
            <person name="Amend J.P."/>
        </authorList>
    </citation>
    <scope>NUCLEOTIDE SEQUENCE [LARGE SCALE GENOMIC DNA]</scope>
    <source>
        <strain evidence="3">SURF_26</strain>
    </source>
</reference>
<protein>
    <submittedName>
        <fullName evidence="3">Superinfection immunity protein</fullName>
    </submittedName>
</protein>
<keyword evidence="2" id="KW-1133">Transmembrane helix</keyword>
<evidence type="ECO:0000313" key="3">
    <source>
        <dbReference type="EMBL" id="RJP60588.1"/>
    </source>
</evidence>
<accession>A0A3A4RE09</accession>
<gene>
    <name evidence="3" type="ORF">C4541_03765</name>
</gene>
<keyword evidence="2" id="KW-0472">Membrane</keyword>
<comment type="caution">
    <text evidence="3">The sequence shown here is derived from an EMBL/GenBank/DDBJ whole genome shotgun (WGS) entry which is preliminary data.</text>
</comment>
<feature type="region of interest" description="Disordered" evidence="1">
    <location>
        <begin position="66"/>
        <end position="133"/>
    </location>
</feature>
<dbReference type="InterPro" id="IPR016410">
    <property type="entry name" value="Phage_imm"/>
</dbReference>
<keyword evidence="2" id="KW-0812">Transmembrane</keyword>
<evidence type="ECO:0000313" key="4">
    <source>
        <dbReference type="Proteomes" id="UP000266426"/>
    </source>
</evidence>
<feature type="compositionally biased region" description="Polar residues" evidence="1">
    <location>
        <begin position="83"/>
        <end position="106"/>
    </location>
</feature>
<sequence>MEALGSFLAFVFMTVVYFVPTYVAIKRNHHNKMAIFVLNLFLGITFIGWAVALVWAVMKTVPEEPVPADKAQSVTPDAPAVKQSGTELKSEPVSHQNNHAGRNTVSAAMEKLAAKNNSKPVASEANDTSSADK</sequence>
<evidence type="ECO:0000256" key="1">
    <source>
        <dbReference type="SAM" id="MobiDB-lite"/>
    </source>
</evidence>
<dbReference type="Pfam" id="PF14373">
    <property type="entry name" value="Imm_superinfect"/>
    <property type="match status" value="1"/>
</dbReference>
<feature type="transmembrane region" description="Helical" evidence="2">
    <location>
        <begin position="37"/>
        <end position="58"/>
    </location>
</feature>